<dbReference type="AlphaFoldDB" id="A0A699GJS1"/>
<comment type="caution">
    <text evidence="3">The sequence shown here is derived from an EMBL/GenBank/DDBJ whole genome shotgun (WGS) entry which is preliminary data.</text>
</comment>
<name>A0A699GJS1_TANCI</name>
<evidence type="ECO:0000313" key="3">
    <source>
        <dbReference type="EMBL" id="GEU29621.1"/>
    </source>
</evidence>
<reference evidence="3" key="1">
    <citation type="journal article" date="2019" name="Sci. Rep.">
        <title>Draft genome of Tanacetum cinerariifolium, the natural source of mosquito coil.</title>
        <authorList>
            <person name="Yamashiro T."/>
            <person name="Shiraishi A."/>
            <person name="Satake H."/>
            <person name="Nakayama K."/>
        </authorList>
    </citation>
    <scope>NUCLEOTIDE SEQUENCE</scope>
</reference>
<keyword evidence="2" id="KW-1133">Transmembrane helix</keyword>
<keyword evidence="2" id="KW-0472">Membrane</keyword>
<dbReference type="EMBL" id="BKCJ010000085">
    <property type="protein sequence ID" value="GEU29621.1"/>
    <property type="molecule type" value="Genomic_DNA"/>
</dbReference>
<sequence length="406" mass="43939">MAYFVTILPPDSARSCVMQCTLPTQGMGSIISMVSINPEGFLPSILLLVVVIVVMIIMVEVVVMIIGVVVVGGGVSFIIKLSLVIIGLEAITFLSILLGNPPMKASRSFWTFGTMFGHKISNSWNLLIPGDFVGLLYSNRFGIGIPRGQGILSESTSSKFHFAILGTVTTRKYRFSLFKPTNEINSSFRTIKVERLATHKLLSDGDVVDLTSDEDPTDEDGDTRMGDLIGVSVSLYGEIFSGEKKSRESNIGDSDNTGDRGKTTGRAIIAWGGGIASYACLLYGSLCPGDLVGLLYSNRFGIGIPPGQGILSESTSRKFHFAVLGTVTTRKYQFSSFKPTNEINNSFRTIKVERLATHKLLTSRDSHGDNRMWDPIGGLVPLVDLTGDEDPTDKDRDTGMGDLTGV</sequence>
<feature type="region of interest" description="Disordered" evidence="1">
    <location>
        <begin position="384"/>
        <end position="406"/>
    </location>
</feature>
<protein>
    <submittedName>
        <fullName evidence="3">Uncharacterized protein</fullName>
    </submittedName>
</protein>
<evidence type="ECO:0000256" key="2">
    <source>
        <dbReference type="SAM" id="Phobius"/>
    </source>
</evidence>
<evidence type="ECO:0000256" key="1">
    <source>
        <dbReference type="SAM" id="MobiDB-lite"/>
    </source>
</evidence>
<accession>A0A699GJS1</accession>
<organism evidence="3">
    <name type="scientific">Tanacetum cinerariifolium</name>
    <name type="common">Dalmatian daisy</name>
    <name type="synonym">Chrysanthemum cinerariifolium</name>
    <dbReference type="NCBI Taxonomy" id="118510"/>
    <lineage>
        <taxon>Eukaryota</taxon>
        <taxon>Viridiplantae</taxon>
        <taxon>Streptophyta</taxon>
        <taxon>Embryophyta</taxon>
        <taxon>Tracheophyta</taxon>
        <taxon>Spermatophyta</taxon>
        <taxon>Magnoliopsida</taxon>
        <taxon>eudicotyledons</taxon>
        <taxon>Gunneridae</taxon>
        <taxon>Pentapetalae</taxon>
        <taxon>asterids</taxon>
        <taxon>campanulids</taxon>
        <taxon>Asterales</taxon>
        <taxon>Asteraceae</taxon>
        <taxon>Asteroideae</taxon>
        <taxon>Anthemideae</taxon>
        <taxon>Anthemidinae</taxon>
        <taxon>Tanacetum</taxon>
    </lineage>
</organism>
<feature type="transmembrane region" description="Helical" evidence="2">
    <location>
        <begin position="77"/>
        <end position="98"/>
    </location>
</feature>
<keyword evidence="2" id="KW-0812">Transmembrane</keyword>
<proteinExistence type="predicted"/>
<feature type="transmembrane region" description="Helical" evidence="2">
    <location>
        <begin position="45"/>
        <end position="71"/>
    </location>
</feature>
<gene>
    <name evidence="3" type="ORF">Tci_001599</name>
</gene>